<dbReference type="Pfam" id="PF13175">
    <property type="entry name" value="AAA_15"/>
    <property type="match status" value="2"/>
</dbReference>
<dbReference type="InterPro" id="IPR051396">
    <property type="entry name" value="Bact_Antivir_Def_Nuclease"/>
</dbReference>
<dbReference type="RefSeq" id="WP_200064536.1">
    <property type="nucleotide sequence ID" value="NZ_JAEHFW010000001.1"/>
</dbReference>
<organism evidence="2 3">
    <name type="scientific">Mucilaginibacter segetis</name>
    <dbReference type="NCBI Taxonomy" id="2793071"/>
    <lineage>
        <taxon>Bacteria</taxon>
        <taxon>Pseudomonadati</taxon>
        <taxon>Bacteroidota</taxon>
        <taxon>Sphingobacteriia</taxon>
        <taxon>Sphingobacteriales</taxon>
        <taxon>Sphingobacteriaceae</taxon>
        <taxon>Mucilaginibacter</taxon>
    </lineage>
</organism>
<dbReference type="InterPro" id="IPR027417">
    <property type="entry name" value="P-loop_NTPase"/>
</dbReference>
<evidence type="ECO:0000313" key="2">
    <source>
        <dbReference type="EMBL" id="MBK0378567.1"/>
    </source>
</evidence>
<dbReference type="SUPFAM" id="SSF52540">
    <property type="entry name" value="P-loop containing nucleoside triphosphate hydrolases"/>
    <property type="match status" value="1"/>
</dbReference>
<dbReference type="EMBL" id="JAEHFW010000001">
    <property type="protein sequence ID" value="MBK0378567.1"/>
    <property type="molecule type" value="Genomic_DNA"/>
</dbReference>
<dbReference type="AlphaFoldDB" id="A0A934PSA7"/>
<evidence type="ECO:0000259" key="1">
    <source>
        <dbReference type="Pfam" id="PF13175"/>
    </source>
</evidence>
<gene>
    <name evidence="2" type="ORF">I5M19_04565</name>
</gene>
<evidence type="ECO:0000313" key="3">
    <source>
        <dbReference type="Proteomes" id="UP000613193"/>
    </source>
</evidence>
<dbReference type="InterPro" id="IPR041685">
    <property type="entry name" value="AAA_GajA/Old/RecF-like"/>
</dbReference>
<sequence length="430" mass="49399">MPILYVDNFRGFQSTFVPLRDVNFFVGENSTGKSSILKLLGIMSSQGFWRYNIFGEAETVLGSFSEIITSGDKREHFEIGFIGPKQDDSDLVSAIKIKLIEKDGYPVPKEISYRDEVINLQITLEGFFLKYRYRLIDSGQKWSDDDKDFKNWITDNSLKDCPFQRLTMDVSSSLSILRQLQTVVMFEQSKGSSHEIAKRYEITIPYMLNRVAWFAPSVVEPEKVYNQVPLIFTPKGKHSASVLRDIIEGPDVKKILNRFGTDSGLFESISIKNLKNISEDAFEIQVSINKIKLNILNVGYGVSQILPLIIEAIARPDYTWLIYQQPETHLHPRAQAAVGEFIFKSNQADHQKFILETHSDYIIDRYRLRLHRASKQDRQYGSGQVVFFTRDNSGNHTHVIDINSDGTYSEFQPASFRDFFISEQLNLLKV</sequence>
<dbReference type="PANTHER" id="PTHR43581">
    <property type="entry name" value="ATP/GTP PHOSPHATASE"/>
    <property type="match status" value="1"/>
</dbReference>
<name>A0A934PSA7_9SPHI</name>
<protein>
    <submittedName>
        <fullName evidence="2">AAA family ATPase</fullName>
    </submittedName>
</protein>
<comment type="caution">
    <text evidence="2">The sequence shown here is derived from an EMBL/GenBank/DDBJ whole genome shotgun (WGS) entry which is preliminary data.</text>
</comment>
<feature type="domain" description="Endonuclease GajA/Old nuclease/RecF-like AAA" evidence="1">
    <location>
        <begin position="262"/>
        <end position="363"/>
    </location>
</feature>
<dbReference type="PANTHER" id="PTHR43581:SF2">
    <property type="entry name" value="EXCINUCLEASE ATPASE SUBUNIT"/>
    <property type="match status" value="1"/>
</dbReference>
<dbReference type="Gene3D" id="3.40.50.300">
    <property type="entry name" value="P-loop containing nucleotide triphosphate hydrolases"/>
    <property type="match status" value="1"/>
</dbReference>
<keyword evidence="3" id="KW-1185">Reference proteome</keyword>
<dbReference type="Proteomes" id="UP000613193">
    <property type="component" value="Unassembled WGS sequence"/>
</dbReference>
<proteinExistence type="predicted"/>
<feature type="domain" description="Endonuclease GajA/Old nuclease/RecF-like AAA" evidence="1">
    <location>
        <begin position="4"/>
        <end position="77"/>
    </location>
</feature>
<reference evidence="2" key="1">
    <citation type="submission" date="2020-12" db="EMBL/GenBank/DDBJ databases">
        <title>Bacterial novel species Mucilaginibacter sp. SD-g isolated from soil.</title>
        <authorList>
            <person name="Jung H.-Y."/>
        </authorList>
    </citation>
    <scope>NUCLEOTIDE SEQUENCE</scope>
    <source>
        <strain evidence="2">SD-g</strain>
    </source>
</reference>
<accession>A0A934PSA7</accession>